<dbReference type="PROSITE" id="PS50943">
    <property type="entry name" value="HTH_CROC1"/>
    <property type="match status" value="1"/>
</dbReference>
<feature type="domain" description="HTH cro/C1-type" evidence="1">
    <location>
        <begin position="51"/>
        <end position="106"/>
    </location>
</feature>
<evidence type="ECO:0000259" key="1">
    <source>
        <dbReference type="PROSITE" id="PS50943"/>
    </source>
</evidence>
<dbReference type="eggNOG" id="COG1396">
    <property type="taxonomic scope" value="Bacteria"/>
</dbReference>
<comment type="caution">
    <text evidence="2">The sequence shown here is derived from an EMBL/GenBank/DDBJ whole genome shotgun (WGS) entry which is preliminary data.</text>
</comment>
<dbReference type="CDD" id="cd00093">
    <property type="entry name" value="HTH_XRE"/>
    <property type="match status" value="1"/>
</dbReference>
<keyword evidence="2" id="KW-0238">DNA-binding</keyword>
<dbReference type="InterPro" id="IPR010982">
    <property type="entry name" value="Lambda_DNA-bd_dom_sf"/>
</dbReference>
<dbReference type="GO" id="GO:0003677">
    <property type="term" value="F:DNA binding"/>
    <property type="evidence" value="ECO:0007669"/>
    <property type="project" value="UniProtKB-KW"/>
</dbReference>
<dbReference type="Proteomes" id="UP000028701">
    <property type="component" value="Unassembled WGS sequence"/>
</dbReference>
<accession>A0A081D2E2</accession>
<reference evidence="2 3" key="1">
    <citation type="submission" date="2014-08" db="EMBL/GenBank/DDBJ databases">
        <title>Whole genome shotgun sequence of Rhizobium rubi NBRC 13261.</title>
        <authorList>
            <person name="Katano-Makiyama Y."/>
            <person name="Hosoyama A."/>
            <person name="Hashimoto M."/>
            <person name="Hosoyama Y."/>
            <person name="Noguchi M."/>
            <person name="Tsuchikane K."/>
            <person name="Uohara A."/>
            <person name="Ohji S."/>
            <person name="Ichikawa N."/>
            <person name="Kimura A."/>
            <person name="Yamazoe A."/>
            <person name="Fujita N."/>
        </authorList>
    </citation>
    <scope>NUCLEOTIDE SEQUENCE [LARGE SCALE GENOMIC DNA]</scope>
    <source>
        <strain evidence="2 3">NBRC 13261</strain>
    </source>
</reference>
<dbReference type="EMBL" id="BBJU01000031">
    <property type="protein sequence ID" value="GAK73088.1"/>
    <property type="molecule type" value="Genomic_DNA"/>
</dbReference>
<dbReference type="OrthoDB" id="5522295at2"/>
<organism evidence="2 3">
    <name type="scientific">Agrobacterium rubi TR3 = NBRC 13261</name>
    <dbReference type="NCBI Taxonomy" id="1368415"/>
    <lineage>
        <taxon>Bacteria</taxon>
        <taxon>Pseudomonadati</taxon>
        <taxon>Pseudomonadota</taxon>
        <taxon>Alphaproteobacteria</taxon>
        <taxon>Hyphomicrobiales</taxon>
        <taxon>Rhizobiaceae</taxon>
        <taxon>Rhizobium/Agrobacterium group</taxon>
        <taxon>Agrobacterium</taxon>
    </lineage>
</organism>
<gene>
    <name evidence="2" type="ORF">RRU01S_31_00220</name>
</gene>
<sequence length="163" mass="18667">MSETRDLIKYKSSKGLVETTDDEVGRPLYRRPGFEGIVSFKEMDEKLAAFLRKAREDEKLTRADFASIVGLSTAVYGRYERAFSRMTVTRMIHLCELLGFQPIDMLFAAAPHLYGRTPEEAKDHLELSHLTRSLPHEAVRNLIGIVARMTPEERPERVKTEGR</sequence>
<proteinExistence type="predicted"/>
<dbReference type="InterPro" id="IPR001387">
    <property type="entry name" value="Cro/C1-type_HTH"/>
</dbReference>
<dbReference type="RefSeq" id="WP_045232520.1">
    <property type="nucleotide sequence ID" value="NZ_BBJU01000031.1"/>
</dbReference>
<dbReference type="Gene3D" id="1.10.260.40">
    <property type="entry name" value="lambda repressor-like DNA-binding domains"/>
    <property type="match status" value="1"/>
</dbReference>
<dbReference type="SMART" id="SM00530">
    <property type="entry name" value="HTH_XRE"/>
    <property type="match status" value="1"/>
</dbReference>
<dbReference type="SUPFAM" id="SSF47413">
    <property type="entry name" value="lambda repressor-like DNA-binding domains"/>
    <property type="match status" value="1"/>
</dbReference>
<dbReference type="AlphaFoldDB" id="A0A081D2E2"/>
<evidence type="ECO:0000313" key="3">
    <source>
        <dbReference type="Proteomes" id="UP000028701"/>
    </source>
</evidence>
<protein>
    <submittedName>
        <fullName evidence="2">Putative Xre family DNA-binding protein</fullName>
    </submittedName>
</protein>
<evidence type="ECO:0000313" key="2">
    <source>
        <dbReference type="EMBL" id="GAK73088.1"/>
    </source>
</evidence>
<name>A0A081D2E2_9HYPH</name>
<dbReference type="Pfam" id="PF13560">
    <property type="entry name" value="HTH_31"/>
    <property type="match status" value="1"/>
</dbReference>